<dbReference type="RefSeq" id="WP_135204893.1">
    <property type="nucleotide sequence ID" value="NZ_SPVG01000268.1"/>
</dbReference>
<name>A0A4Y9RZZ2_9BURK</name>
<proteinExistence type="predicted"/>
<evidence type="ECO:0000313" key="1">
    <source>
        <dbReference type="EMBL" id="TFW13781.1"/>
    </source>
</evidence>
<dbReference type="AlphaFoldDB" id="A0A4Y9RZZ2"/>
<keyword evidence="2" id="KW-1185">Reference proteome</keyword>
<evidence type="ECO:0000313" key="2">
    <source>
        <dbReference type="Proteomes" id="UP000297729"/>
    </source>
</evidence>
<dbReference type="OrthoDB" id="8781288at2"/>
<comment type="caution">
    <text evidence="1">The sequence shown here is derived from an EMBL/GenBank/DDBJ whole genome shotgun (WGS) entry which is preliminary data.</text>
</comment>
<organism evidence="1 2">
    <name type="scientific">Duganella callida</name>
    <dbReference type="NCBI Taxonomy" id="2561932"/>
    <lineage>
        <taxon>Bacteria</taxon>
        <taxon>Pseudomonadati</taxon>
        <taxon>Pseudomonadota</taxon>
        <taxon>Betaproteobacteria</taxon>
        <taxon>Burkholderiales</taxon>
        <taxon>Oxalobacteraceae</taxon>
        <taxon>Telluria group</taxon>
        <taxon>Duganella</taxon>
    </lineage>
</organism>
<reference evidence="1 2" key="1">
    <citation type="submission" date="2019-03" db="EMBL/GenBank/DDBJ databases">
        <title>Draft Genome Sequence of Duganella callidus sp. nov., a Novel Duganella Species Isolated from Cultivated Soil.</title>
        <authorList>
            <person name="Raths R."/>
            <person name="Peta V."/>
            <person name="Bucking H."/>
        </authorList>
    </citation>
    <scope>NUCLEOTIDE SEQUENCE [LARGE SCALE GENOMIC DNA]</scope>
    <source>
        <strain evidence="1 2">DN04</strain>
    </source>
</reference>
<gene>
    <name evidence="1" type="ORF">E4L98_28375</name>
</gene>
<dbReference type="EMBL" id="SPVG01000268">
    <property type="protein sequence ID" value="TFW13781.1"/>
    <property type="molecule type" value="Genomic_DNA"/>
</dbReference>
<sequence length="88" mass="10064">MKLCGVEIPADIEIPPLDAESKAELDELHEHLIRNDEKVARMGRLPGYKYVDPPENYKPMTISVGTLRGLSPWARARVLYLLRDQVTY</sequence>
<dbReference type="Proteomes" id="UP000297729">
    <property type="component" value="Unassembled WGS sequence"/>
</dbReference>
<protein>
    <submittedName>
        <fullName evidence="1">Uncharacterized protein</fullName>
    </submittedName>
</protein>
<accession>A0A4Y9RZZ2</accession>